<feature type="region of interest" description="Disordered" evidence="1">
    <location>
        <begin position="1"/>
        <end position="42"/>
    </location>
</feature>
<reference evidence="2" key="1">
    <citation type="journal article" date="2023" name="G3 (Bethesda)">
        <title>A reference genome for the long-term kleptoplast-retaining sea slug Elysia crispata morphotype clarki.</title>
        <authorList>
            <person name="Eastman K.E."/>
            <person name="Pendleton A.L."/>
            <person name="Shaikh M.A."/>
            <person name="Suttiyut T."/>
            <person name="Ogas R."/>
            <person name="Tomko P."/>
            <person name="Gavelis G."/>
            <person name="Widhalm J.R."/>
            <person name="Wisecaver J.H."/>
        </authorList>
    </citation>
    <scope>NUCLEOTIDE SEQUENCE</scope>
    <source>
        <strain evidence="2">ECLA1</strain>
    </source>
</reference>
<dbReference type="EMBL" id="JAWDGP010007571">
    <property type="protein sequence ID" value="KAK3713104.1"/>
    <property type="molecule type" value="Genomic_DNA"/>
</dbReference>
<protein>
    <submittedName>
        <fullName evidence="2">Uncharacterized protein</fullName>
    </submittedName>
</protein>
<organism evidence="2 3">
    <name type="scientific">Elysia crispata</name>
    <name type="common">lettuce slug</name>
    <dbReference type="NCBI Taxonomy" id="231223"/>
    <lineage>
        <taxon>Eukaryota</taxon>
        <taxon>Metazoa</taxon>
        <taxon>Spiralia</taxon>
        <taxon>Lophotrochozoa</taxon>
        <taxon>Mollusca</taxon>
        <taxon>Gastropoda</taxon>
        <taxon>Heterobranchia</taxon>
        <taxon>Euthyneura</taxon>
        <taxon>Panpulmonata</taxon>
        <taxon>Sacoglossa</taxon>
        <taxon>Placobranchoidea</taxon>
        <taxon>Plakobranchidae</taxon>
        <taxon>Elysia</taxon>
    </lineage>
</organism>
<evidence type="ECO:0000313" key="2">
    <source>
        <dbReference type="EMBL" id="KAK3713104.1"/>
    </source>
</evidence>
<proteinExistence type="predicted"/>
<feature type="compositionally biased region" description="Basic and acidic residues" evidence="1">
    <location>
        <begin position="1"/>
        <end position="12"/>
    </location>
</feature>
<comment type="caution">
    <text evidence="2">The sequence shown here is derived from an EMBL/GenBank/DDBJ whole genome shotgun (WGS) entry which is preliminary data.</text>
</comment>
<sequence>MLTKLDGRRENFRLSSTPTRSRSRAHAFRKPRGHGHPLQKRPVQRKPFVLYFYGGFKKSVGANGKKPALFFDLEIKKQRQNLNSRCCPKTLFVGNP</sequence>
<keyword evidence="3" id="KW-1185">Reference proteome</keyword>
<evidence type="ECO:0000256" key="1">
    <source>
        <dbReference type="SAM" id="MobiDB-lite"/>
    </source>
</evidence>
<gene>
    <name evidence="2" type="ORF">RRG08_036716</name>
</gene>
<dbReference type="AlphaFoldDB" id="A0AAE0XVM6"/>
<accession>A0AAE0XVM6</accession>
<name>A0AAE0XVM6_9GAST</name>
<evidence type="ECO:0000313" key="3">
    <source>
        <dbReference type="Proteomes" id="UP001283361"/>
    </source>
</evidence>
<dbReference type="Proteomes" id="UP001283361">
    <property type="component" value="Unassembled WGS sequence"/>
</dbReference>
<feature type="compositionally biased region" description="Basic residues" evidence="1">
    <location>
        <begin position="21"/>
        <end position="42"/>
    </location>
</feature>